<sequence length="405" mass="46294">MTAFLVSASTGVMNSLLCKLGTLLSDEYKLLKGVRKEIGILRDELSSMNSLLQKLVEADELDVQKKEWRNKVRELAYDIEDCIDIFMHQLFHSDSEAGFIRKAIRRIRKLRARHQIAVQIQELKIRVMEESARRDRYNLDVPTSSSRLVDIDPRLPALYTEAKSLVGIDSSRDEIIQWLTNGNCKCCLAEQVNVVSILGFGGVGKTTLARQVYYQIKDRFQCTAFVSVSQTPDVSRILSDILSQIGSGRMRIFNDQKELIEKIREQLSHKRFPGTMPYLSRFELLRVLDLYCEKNDGTDECLEFSVICKLFQLRYFRITRYQLILNHVGELTHLETLDIGDAIVTSIPSDIVRLKSLRHLVIPTDTKLPKGIRNMGALHALGFFNLAENPADNIRDLGDLTNLRT</sequence>
<dbReference type="InterPro" id="IPR041118">
    <property type="entry name" value="Rx_N"/>
</dbReference>
<dbReference type="EMBL" id="BQKI01000005">
    <property type="protein sequence ID" value="GJM95701.1"/>
    <property type="molecule type" value="Genomic_DNA"/>
</dbReference>
<gene>
    <name evidence="10" type="primary">ga12477</name>
    <name evidence="10" type="ORF">PR202_ga12477</name>
</gene>
<keyword evidence="5" id="KW-0611">Plant defense</keyword>
<keyword evidence="3" id="KW-0677">Repeat</keyword>
<dbReference type="Gene3D" id="3.80.10.10">
    <property type="entry name" value="Ribonuclease Inhibitor"/>
    <property type="match status" value="1"/>
</dbReference>
<evidence type="ECO:0000259" key="9">
    <source>
        <dbReference type="Pfam" id="PF23598"/>
    </source>
</evidence>
<comment type="similarity">
    <text evidence="1">Belongs to the disease resistance NB-LRR family.</text>
</comment>
<dbReference type="GO" id="GO:0006952">
    <property type="term" value="P:defense response"/>
    <property type="evidence" value="ECO:0007669"/>
    <property type="project" value="UniProtKB-KW"/>
</dbReference>
<dbReference type="SUPFAM" id="SSF52047">
    <property type="entry name" value="RNI-like"/>
    <property type="match status" value="1"/>
</dbReference>
<dbReference type="Pfam" id="PF18052">
    <property type="entry name" value="Rx_N"/>
    <property type="match status" value="1"/>
</dbReference>
<protein>
    <submittedName>
        <fullName evidence="10">Uncharacterized protein</fullName>
    </submittedName>
</protein>
<accession>A0AAV5CC78</accession>
<evidence type="ECO:0000313" key="10">
    <source>
        <dbReference type="EMBL" id="GJM95701.1"/>
    </source>
</evidence>
<dbReference type="CDD" id="cd14798">
    <property type="entry name" value="RX-CC_like"/>
    <property type="match status" value="1"/>
</dbReference>
<evidence type="ECO:0000256" key="4">
    <source>
        <dbReference type="ARBA" id="ARBA00022741"/>
    </source>
</evidence>
<evidence type="ECO:0000256" key="2">
    <source>
        <dbReference type="ARBA" id="ARBA00022614"/>
    </source>
</evidence>
<dbReference type="PANTHER" id="PTHR19338:SF65">
    <property type="entry name" value="OS06G0163900 PROTEIN"/>
    <property type="match status" value="1"/>
</dbReference>
<reference evidence="10" key="1">
    <citation type="journal article" date="2018" name="DNA Res.">
        <title>Multiple hybrid de novo genome assembly of finger millet, an orphan allotetraploid crop.</title>
        <authorList>
            <person name="Hatakeyama M."/>
            <person name="Aluri S."/>
            <person name="Balachadran M.T."/>
            <person name="Sivarajan S.R."/>
            <person name="Patrignani A."/>
            <person name="Gruter S."/>
            <person name="Poveda L."/>
            <person name="Shimizu-Inatsugi R."/>
            <person name="Baeten J."/>
            <person name="Francoijs K.J."/>
            <person name="Nataraja K.N."/>
            <person name="Reddy Y.A.N."/>
            <person name="Phadnis S."/>
            <person name="Ravikumar R.L."/>
            <person name="Schlapbach R."/>
            <person name="Sreeman S.M."/>
            <person name="Shimizu K.K."/>
        </authorList>
    </citation>
    <scope>NUCLEOTIDE SEQUENCE</scope>
</reference>
<keyword evidence="11" id="KW-1185">Reference proteome</keyword>
<keyword evidence="6" id="KW-0175">Coiled coil</keyword>
<proteinExistence type="inferred from homology"/>
<dbReference type="Pfam" id="PF23598">
    <property type="entry name" value="LRR_14"/>
    <property type="match status" value="1"/>
</dbReference>
<dbReference type="Gene3D" id="1.20.5.4130">
    <property type="match status" value="1"/>
</dbReference>
<name>A0AAV5CC78_ELECO</name>
<dbReference type="GO" id="GO:0051707">
    <property type="term" value="P:response to other organism"/>
    <property type="evidence" value="ECO:0007669"/>
    <property type="project" value="UniProtKB-ARBA"/>
</dbReference>
<evidence type="ECO:0000259" key="7">
    <source>
        <dbReference type="Pfam" id="PF00931"/>
    </source>
</evidence>
<comment type="caution">
    <text evidence="10">The sequence shown here is derived from an EMBL/GenBank/DDBJ whole genome shotgun (WGS) entry which is preliminary data.</text>
</comment>
<reference evidence="10" key="2">
    <citation type="submission" date="2021-12" db="EMBL/GenBank/DDBJ databases">
        <title>Resequencing data analysis of finger millet.</title>
        <authorList>
            <person name="Hatakeyama M."/>
            <person name="Aluri S."/>
            <person name="Balachadran M.T."/>
            <person name="Sivarajan S.R."/>
            <person name="Poveda L."/>
            <person name="Shimizu-Inatsugi R."/>
            <person name="Schlapbach R."/>
            <person name="Sreeman S.M."/>
            <person name="Shimizu K.K."/>
        </authorList>
    </citation>
    <scope>NUCLEOTIDE SEQUENCE</scope>
</reference>
<feature type="domain" description="NB-ARC" evidence="7">
    <location>
        <begin position="173"/>
        <end position="272"/>
    </location>
</feature>
<dbReference type="Pfam" id="PF00931">
    <property type="entry name" value="NB-ARC"/>
    <property type="match status" value="1"/>
</dbReference>
<evidence type="ECO:0000256" key="5">
    <source>
        <dbReference type="ARBA" id="ARBA00022821"/>
    </source>
</evidence>
<dbReference type="InterPro" id="IPR002182">
    <property type="entry name" value="NB-ARC"/>
</dbReference>
<dbReference type="AlphaFoldDB" id="A0AAV5CC78"/>
<dbReference type="InterPro" id="IPR055414">
    <property type="entry name" value="LRR_R13L4/SHOC2-like"/>
</dbReference>
<dbReference type="GO" id="GO:0043531">
    <property type="term" value="F:ADP binding"/>
    <property type="evidence" value="ECO:0007669"/>
    <property type="project" value="InterPro"/>
</dbReference>
<dbReference type="SUPFAM" id="SSF52540">
    <property type="entry name" value="P-loop containing nucleoside triphosphate hydrolases"/>
    <property type="match status" value="1"/>
</dbReference>
<evidence type="ECO:0000313" key="11">
    <source>
        <dbReference type="Proteomes" id="UP001054889"/>
    </source>
</evidence>
<evidence type="ECO:0000256" key="1">
    <source>
        <dbReference type="ARBA" id="ARBA00008894"/>
    </source>
</evidence>
<feature type="domain" description="Disease resistance N-terminal" evidence="8">
    <location>
        <begin position="12"/>
        <end position="100"/>
    </location>
</feature>
<evidence type="ECO:0000256" key="6">
    <source>
        <dbReference type="ARBA" id="ARBA00023054"/>
    </source>
</evidence>
<dbReference type="PANTHER" id="PTHR19338">
    <property type="entry name" value="TRANSLOCASE OF INNER MITOCHONDRIAL MEMBRANE 13 HOMOLOG"/>
    <property type="match status" value="1"/>
</dbReference>
<keyword evidence="2" id="KW-0433">Leucine-rich repeat</keyword>
<dbReference type="InterPro" id="IPR032675">
    <property type="entry name" value="LRR_dom_sf"/>
</dbReference>
<dbReference type="Gene3D" id="3.40.50.300">
    <property type="entry name" value="P-loop containing nucleotide triphosphate hydrolases"/>
    <property type="match status" value="1"/>
</dbReference>
<keyword evidence="4" id="KW-0547">Nucleotide-binding</keyword>
<evidence type="ECO:0000259" key="8">
    <source>
        <dbReference type="Pfam" id="PF18052"/>
    </source>
</evidence>
<evidence type="ECO:0000256" key="3">
    <source>
        <dbReference type="ARBA" id="ARBA00022737"/>
    </source>
</evidence>
<dbReference type="InterPro" id="IPR027417">
    <property type="entry name" value="P-loop_NTPase"/>
</dbReference>
<organism evidence="10 11">
    <name type="scientific">Eleusine coracana subsp. coracana</name>
    <dbReference type="NCBI Taxonomy" id="191504"/>
    <lineage>
        <taxon>Eukaryota</taxon>
        <taxon>Viridiplantae</taxon>
        <taxon>Streptophyta</taxon>
        <taxon>Embryophyta</taxon>
        <taxon>Tracheophyta</taxon>
        <taxon>Spermatophyta</taxon>
        <taxon>Magnoliopsida</taxon>
        <taxon>Liliopsida</taxon>
        <taxon>Poales</taxon>
        <taxon>Poaceae</taxon>
        <taxon>PACMAD clade</taxon>
        <taxon>Chloridoideae</taxon>
        <taxon>Cynodonteae</taxon>
        <taxon>Eleusininae</taxon>
        <taxon>Eleusine</taxon>
    </lineage>
</organism>
<dbReference type="InterPro" id="IPR038005">
    <property type="entry name" value="RX-like_CC"/>
</dbReference>
<feature type="domain" description="Disease resistance R13L4/SHOC-2-like LRR" evidence="9">
    <location>
        <begin position="275"/>
        <end position="405"/>
    </location>
</feature>
<dbReference type="Proteomes" id="UP001054889">
    <property type="component" value="Unassembled WGS sequence"/>
</dbReference>